<feature type="transmembrane region" description="Helical" evidence="1">
    <location>
        <begin position="15"/>
        <end position="39"/>
    </location>
</feature>
<evidence type="ECO:0008006" key="4">
    <source>
        <dbReference type="Google" id="ProtNLM"/>
    </source>
</evidence>
<name>A0A918CC49_AGRME</name>
<organism evidence="2 3">
    <name type="scientific">Agromyces mediolanus</name>
    <name type="common">Corynebacterium mediolanum</name>
    <dbReference type="NCBI Taxonomy" id="41986"/>
    <lineage>
        <taxon>Bacteria</taxon>
        <taxon>Bacillati</taxon>
        <taxon>Actinomycetota</taxon>
        <taxon>Actinomycetes</taxon>
        <taxon>Micrococcales</taxon>
        <taxon>Microbacteriaceae</taxon>
        <taxon>Agromyces</taxon>
    </lineage>
</organism>
<reference evidence="2" key="2">
    <citation type="submission" date="2020-09" db="EMBL/GenBank/DDBJ databases">
        <authorList>
            <person name="Sun Q."/>
            <person name="Ohkuma M."/>
        </authorList>
    </citation>
    <scope>NUCLEOTIDE SEQUENCE</scope>
    <source>
        <strain evidence="2">JCM 3346</strain>
    </source>
</reference>
<dbReference type="RefSeq" id="WP_189083865.1">
    <property type="nucleotide sequence ID" value="NZ_BMRJ01000001.1"/>
</dbReference>
<keyword evidence="1" id="KW-1133">Transmembrane helix</keyword>
<keyword evidence="1" id="KW-0812">Transmembrane</keyword>
<evidence type="ECO:0000313" key="2">
    <source>
        <dbReference type="EMBL" id="GGR16579.1"/>
    </source>
</evidence>
<reference evidence="2" key="1">
    <citation type="journal article" date="2014" name="Int. J. Syst. Evol. Microbiol.">
        <title>Complete genome sequence of Corynebacterium casei LMG S-19264T (=DSM 44701T), isolated from a smear-ripened cheese.</title>
        <authorList>
            <consortium name="US DOE Joint Genome Institute (JGI-PGF)"/>
            <person name="Walter F."/>
            <person name="Albersmeier A."/>
            <person name="Kalinowski J."/>
            <person name="Ruckert C."/>
        </authorList>
    </citation>
    <scope>NUCLEOTIDE SEQUENCE</scope>
    <source>
        <strain evidence="2">JCM 3346</strain>
    </source>
</reference>
<dbReference type="AlphaFoldDB" id="A0A918CC49"/>
<sequence>MSTDRPTSENRLERVLAFMVAGSVGLSVLCIFAVLIATASGAGAGDGFSRGIWPVVFFVPVVGLPLGFLLLVVLLIVNAVRRSREARTGS</sequence>
<evidence type="ECO:0000256" key="1">
    <source>
        <dbReference type="SAM" id="Phobius"/>
    </source>
</evidence>
<evidence type="ECO:0000313" key="3">
    <source>
        <dbReference type="Proteomes" id="UP000610303"/>
    </source>
</evidence>
<dbReference type="EMBL" id="BMRJ01000001">
    <property type="protein sequence ID" value="GGR16579.1"/>
    <property type="molecule type" value="Genomic_DNA"/>
</dbReference>
<proteinExistence type="predicted"/>
<keyword evidence="1" id="KW-0472">Membrane</keyword>
<feature type="transmembrane region" description="Helical" evidence="1">
    <location>
        <begin position="51"/>
        <end position="77"/>
    </location>
</feature>
<comment type="caution">
    <text evidence="2">The sequence shown here is derived from an EMBL/GenBank/DDBJ whole genome shotgun (WGS) entry which is preliminary data.</text>
</comment>
<keyword evidence="3" id="KW-1185">Reference proteome</keyword>
<accession>A0A918CC49</accession>
<dbReference type="Proteomes" id="UP000610303">
    <property type="component" value="Unassembled WGS sequence"/>
</dbReference>
<protein>
    <recommendedName>
        <fullName evidence="4">Multidrug ABC transporter ATPase</fullName>
    </recommendedName>
</protein>
<gene>
    <name evidence="2" type="ORF">GCM10010196_06650</name>
</gene>